<feature type="domain" description="Class II Histidinyl-tRNA synthetase (HisRS)-like catalytic core" evidence="2">
    <location>
        <begin position="12"/>
        <end position="310"/>
    </location>
</feature>
<evidence type="ECO:0000256" key="1">
    <source>
        <dbReference type="PIRSR" id="PIRSR001549-1"/>
    </source>
</evidence>
<evidence type="ECO:0000259" key="2">
    <source>
        <dbReference type="Pfam" id="PF13393"/>
    </source>
</evidence>
<dbReference type="STRING" id="48936.NJ75_03292"/>
<accession>A0A0B9A0H5</accession>
<dbReference type="SUPFAM" id="SSF55681">
    <property type="entry name" value="Class II aaRS and biotin synthetases"/>
    <property type="match status" value="1"/>
</dbReference>
<keyword evidence="3" id="KW-0030">Aminoacyl-tRNA synthetase</keyword>
<dbReference type="InterPro" id="IPR004516">
    <property type="entry name" value="HisRS/HisZ"/>
</dbReference>
<proteinExistence type="predicted"/>
<dbReference type="Proteomes" id="UP000031338">
    <property type="component" value="Unassembled WGS sequence"/>
</dbReference>
<organism evidence="3 4">
    <name type="scientific">Novosphingobium subterraneum</name>
    <dbReference type="NCBI Taxonomy" id="48936"/>
    <lineage>
        <taxon>Bacteria</taxon>
        <taxon>Pseudomonadati</taxon>
        <taxon>Pseudomonadota</taxon>
        <taxon>Alphaproteobacteria</taxon>
        <taxon>Sphingomonadales</taxon>
        <taxon>Sphingomonadaceae</taxon>
        <taxon>Novosphingobium</taxon>
    </lineage>
</organism>
<keyword evidence="3" id="KW-0436">Ligase</keyword>
<dbReference type="InterPro" id="IPR041715">
    <property type="entry name" value="HisRS-like_core"/>
</dbReference>
<comment type="caution">
    <text evidence="3">The sequence shown here is derived from an EMBL/GenBank/DDBJ whole genome shotgun (WGS) entry which is preliminary data.</text>
</comment>
<dbReference type="RefSeq" id="WP_039336382.1">
    <property type="nucleotide sequence ID" value="NZ_JRVC01000018.1"/>
</dbReference>
<feature type="binding site" evidence="1">
    <location>
        <begin position="83"/>
        <end position="85"/>
    </location>
    <ligand>
        <name>L-histidine</name>
        <dbReference type="ChEBI" id="CHEBI:57595"/>
    </ligand>
</feature>
<dbReference type="EMBL" id="JRVC01000018">
    <property type="protein sequence ID" value="KHS44084.1"/>
    <property type="molecule type" value="Genomic_DNA"/>
</dbReference>
<evidence type="ECO:0000313" key="4">
    <source>
        <dbReference type="Proteomes" id="UP000031338"/>
    </source>
</evidence>
<feature type="binding site" evidence="1">
    <location>
        <position position="131"/>
    </location>
    <ligand>
        <name>L-histidine</name>
        <dbReference type="ChEBI" id="CHEBI:57595"/>
    </ligand>
</feature>
<dbReference type="PANTHER" id="PTHR43707:SF1">
    <property type="entry name" value="HISTIDINE--TRNA LIGASE, MITOCHONDRIAL-RELATED"/>
    <property type="match status" value="1"/>
</dbReference>
<name>A0A0B9A0H5_9SPHN</name>
<dbReference type="GO" id="GO:0005737">
    <property type="term" value="C:cytoplasm"/>
    <property type="evidence" value="ECO:0007669"/>
    <property type="project" value="InterPro"/>
</dbReference>
<keyword evidence="4" id="KW-1185">Reference proteome</keyword>
<protein>
    <submittedName>
        <fullName evidence="3">tRNA synthetase, class II (G, H, P and S)</fullName>
    </submittedName>
</protein>
<reference evidence="3 4" key="1">
    <citation type="submission" date="2014-10" db="EMBL/GenBank/DDBJ databases">
        <title>Draft genome sequence of Novosphingobium subterraneum DSM 12447.</title>
        <authorList>
            <person name="Gan H.M."/>
            <person name="Gan H.Y."/>
            <person name="Savka M.A."/>
        </authorList>
    </citation>
    <scope>NUCLEOTIDE SEQUENCE [LARGE SCALE GENOMIC DNA]</scope>
    <source>
        <strain evidence="3 4">DSM 12447</strain>
    </source>
</reference>
<dbReference type="Gene3D" id="3.30.930.10">
    <property type="entry name" value="Bira Bifunctional Protein, Domain 2"/>
    <property type="match status" value="1"/>
</dbReference>
<dbReference type="PANTHER" id="PTHR43707">
    <property type="entry name" value="HISTIDYL-TRNA SYNTHETASE"/>
    <property type="match status" value="1"/>
</dbReference>
<dbReference type="InterPro" id="IPR045864">
    <property type="entry name" value="aa-tRNA-synth_II/BPL/LPL"/>
</dbReference>
<feature type="binding site" evidence="1">
    <location>
        <position position="127"/>
    </location>
    <ligand>
        <name>L-histidine</name>
        <dbReference type="ChEBI" id="CHEBI:57595"/>
    </ligand>
</feature>
<sequence>MTDVDSSLLPEGLEDRLPAEAATTTRVMRSIQDVMHGHGYDRVLPPMIEFEKSLAARMAGIQSRRMFRFTDPSSLRMMGLRSDHTPQIGRIAQTRLAEAARPLRLMYAGQVLTIKSDGLNPAREKLQCGAELVGADNLAAATEIVSIAVEALQAAGARGVSVDFTLPDLVDTLAAKAFPLAPEQIEAVRRELDTKDAGGLRDVGGEAYVPLLYATGEFDSAIEKLSAIDAGGALASRIAALRQIAASLNGAARLTLDPSERHGFEYQTWFGFTLYAEGARGPVGRGGTYRIAGNGKDEAATGFSLYPDALIDLLSASETPEDRVFLPLGHDRAEAARLRSIGWRTVAALSDADSAQALGCTHVLGAIGPEKV</sequence>
<evidence type="ECO:0000313" key="3">
    <source>
        <dbReference type="EMBL" id="KHS44084.1"/>
    </source>
</evidence>
<dbReference type="PIRSF" id="PIRSF001549">
    <property type="entry name" value="His-tRNA_synth"/>
    <property type="match status" value="1"/>
</dbReference>
<dbReference type="AlphaFoldDB" id="A0A0B9A0H5"/>
<gene>
    <name evidence="3" type="ORF">NJ75_03292</name>
</gene>
<dbReference type="PATRIC" id="fig|48936.3.peg.3313"/>
<dbReference type="Pfam" id="PF13393">
    <property type="entry name" value="tRNA-synt_His"/>
    <property type="match status" value="1"/>
</dbReference>
<dbReference type="GO" id="GO:0006427">
    <property type="term" value="P:histidyl-tRNA aminoacylation"/>
    <property type="evidence" value="ECO:0007669"/>
    <property type="project" value="TreeGrafter"/>
</dbReference>
<dbReference type="GO" id="GO:0004821">
    <property type="term" value="F:histidine-tRNA ligase activity"/>
    <property type="evidence" value="ECO:0007669"/>
    <property type="project" value="TreeGrafter"/>
</dbReference>